<name>A0A8B3FMN0_9ACTN</name>
<dbReference type="AlphaFoldDB" id="A0A8B3FMN0"/>
<accession>A0A8B3FMN0</accession>
<gene>
    <name evidence="1" type="ORF">D7U36_11585</name>
</gene>
<dbReference type="EMBL" id="RCIW01000020">
    <property type="protein sequence ID" value="RLP07024.1"/>
    <property type="molecule type" value="Genomic_DNA"/>
</dbReference>
<organism evidence="1 2">
    <name type="scientific">Propionibacterium australiense</name>
    <dbReference type="NCBI Taxonomy" id="119981"/>
    <lineage>
        <taxon>Bacteria</taxon>
        <taxon>Bacillati</taxon>
        <taxon>Actinomycetota</taxon>
        <taxon>Actinomycetes</taxon>
        <taxon>Propionibacteriales</taxon>
        <taxon>Propionibacteriaceae</taxon>
        <taxon>Propionibacterium</taxon>
    </lineage>
</organism>
<proteinExistence type="predicted"/>
<dbReference type="Proteomes" id="UP000279336">
    <property type="component" value="Unassembled WGS sequence"/>
</dbReference>
<comment type="caution">
    <text evidence="1">The sequence shown here is derived from an EMBL/GenBank/DDBJ whole genome shotgun (WGS) entry which is preliminary data.</text>
</comment>
<reference evidence="1 2" key="1">
    <citation type="submission" date="2018-10" db="EMBL/GenBank/DDBJ databases">
        <title>Propionibacterium australiense Genome Sequencing and Assembly.</title>
        <authorList>
            <person name="Bernier A.-M."/>
            <person name="Bernard K."/>
        </authorList>
    </citation>
    <scope>NUCLEOTIDE SEQUENCE [LARGE SCALE GENOMIC DNA]</scope>
    <source>
        <strain evidence="1 2">NML98A078</strain>
    </source>
</reference>
<evidence type="ECO:0000313" key="1">
    <source>
        <dbReference type="EMBL" id="RLP07024.1"/>
    </source>
</evidence>
<evidence type="ECO:0000313" key="2">
    <source>
        <dbReference type="Proteomes" id="UP000279336"/>
    </source>
</evidence>
<sequence>MVGAGGAGGGVGAGVPVGGPGDVPGAGGGDGVVAGLVPGVSAVGGGFVDSDRVLVGHGVAAGLVLPVAGVDVEGAGVCGDVDGDAVVGDAGVAGVGFGGVEPGVEADCRGGPFVGGGVGVEEEAWFVQGQGGDGAAGDGGRVCSRGRCARLAGVGRGGRVEGDVAAVGPRAGVGAGLWLGVLWLGRAHRRLAGCAGHRPVVAGAVCPGGLV</sequence>
<protein>
    <submittedName>
        <fullName evidence="1">Uncharacterized protein</fullName>
    </submittedName>
</protein>